<reference evidence="1" key="2">
    <citation type="journal article" date="2018" name="Nature">
        <title>A major lineage of non-tailed dsDNA viruses as unrecognized killers of marine bacteria.</title>
        <authorList>
            <person name="Kauffman K.M."/>
            <person name="Hussain F.A."/>
            <person name="Yang J."/>
            <person name="Arevalo P."/>
            <person name="Brown J.M."/>
            <person name="Chang W.K."/>
            <person name="VanInsberghe D."/>
            <person name="Elsherbini J."/>
            <person name="Sharma R.S."/>
            <person name="Cutler M.B."/>
            <person name="Kelly L."/>
            <person name="Polz M.F."/>
        </authorList>
    </citation>
    <scope>NUCLEOTIDE SEQUENCE</scope>
    <source>
        <strain evidence="1">10N.222.46.E12</strain>
    </source>
</reference>
<proteinExistence type="predicted"/>
<reference evidence="1" key="1">
    <citation type="submission" date="2016-07" db="EMBL/GenBank/DDBJ databases">
        <authorList>
            <person name="Kauffman K."/>
            <person name="Arevalo P."/>
            <person name="Polz M.F."/>
        </authorList>
    </citation>
    <scope>NUCLEOTIDE SEQUENCE</scope>
    <source>
        <strain evidence="1">10N.222.46.E12</strain>
    </source>
</reference>
<dbReference type="AlphaFoldDB" id="A0A7Z1MMG0"/>
<accession>A0A7Z1MMG0</accession>
<sequence>MKNDGKRIKRLNALCLAIAGVLSIGFLSGCNRDSGSDADVFNGTLGMTGTGLGIDVGPMKANFTSDISTEPDDWFKHKPDIDGVSYTIKSWSNIESSIDTVTNDILNFTSPFSIKGVSHLIGYSEDYWSSFSDISDNDPHFKEYSVNSVEKVNSSDLEDQAIHKSQLQNISAGLITWQFQDVKEAEEFDLEQVVIELYDCSESEFLPVVLSSNEFDGVDDVEGSGYTYLHLSTLKPKTDQDWEYVTSQKCKVKFGFTVDGNITDPVPLSTVSAFNPGDRINVTLNIDAFSGDVGFTYDVALDWDNEPSDVEIDIPDKLDPTIPKDVVDKLGSDGLTNRQINSLCSNDSVVGVNVDCSIVKSDVVKMAYFISDKNTECDIAYGAAGNADYCVDIDYDATVNLQTDNDSNFNFFEHRLMAKKGKNATHLTFKNELFTESDYKNDLYFVTLDGAKAEQIPESEIFVDWSDQSVIDSSHTMQLETVIKLINIDANDIVDMDSIRYFDGGGTEIIQAPTSIEVALSYGSSGSPGAPEGSFVVDSDLVAIDFDLLRKINEKIVLFKALY</sequence>
<gene>
    <name evidence="1" type="ORF">BCS90_09670</name>
</gene>
<dbReference type="EMBL" id="MDBS01000003">
    <property type="protein sequence ID" value="PMP32993.1"/>
    <property type="molecule type" value="Genomic_DNA"/>
</dbReference>
<dbReference type="RefSeq" id="WP_102387548.1">
    <property type="nucleotide sequence ID" value="NZ_CP170590.1"/>
</dbReference>
<comment type="caution">
    <text evidence="1">The sequence shown here is derived from an EMBL/GenBank/DDBJ whole genome shotgun (WGS) entry which is preliminary data.</text>
</comment>
<protein>
    <submittedName>
        <fullName evidence="1">Uncharacterized protein</fullName>
    </submittedName>
</protein>
<dbReference type="PROSITE" id="PS51257">
    <property type="entry name" value="PROKAR_LIPOPROTEIN"/>
    <property type="match status" value="1"/>
</dbReference>
<name>A0A7Z1MMG0_9VIBR</name>
<organism evidence="1">
    <name type="scientific">Vibrio cyclitrophicus</name>
    <dbReference type="NCBI Taxonomy" id="47951"/>
    <lineage>
        <taxon>Bacteria</taxon>
        <taxon>Pseudomonadati</taxon>
        <taxon>Pseudomonadota</taxon>
        <taxon>Gammaproteobacteria</taxon>
        <taxon>Vibrionales</taxon>
        <taxon>Vibrionaceae</taxon>
        <taxon>Vibrio</taxon>
    </lineage>
</organism>
<evidence type="ECO:0000313" key="1">
    <source>
        <dbReference type="EMBL" id="PMP32993.1"/>
    </source>
</evidence>